<organism evidence="4 5">
    <name type="scientific">Bacillus yapensis</name>
    <dbReference type="NCBI Taxonomy" id="2492960"/>
    <lineage>
        <taxon>Bacteria</taxon>
        <taxon>Bacillati</taxon>
        <taxon>Bacillota</taxon>
        <taxon>Bacilli</taxon>
        <taxon>Bacillales</taxon>
        <taxon>Bacillaceae</taxon>
        <taxon>Bacillus</taxon>
    </lineage>
</organism>
<dbReference type="AlphaFoldDB" id="A0A3S0J1Y3"/>
<dbReference type="Proteomes" id="UP000271374">
    <property type="component" value="Unassembled WGS sequence"/>
</dbReference>
<dbReference type="InterPro" id="IPR019734">
    <property type="entry name" value="TPR_rpt"/>
</dbReference>
<dbReference type="Gene3D" id="1.25.40.10">
    <property type="entry name" value="Tetratricopeptide repeat domain"/>
    <property type="match status" value="3"/>
</dbReference>
<dbReference type="PROSITE" id="PS50005">
    <property type="entry name" value="TPR"/>
    <property type="match status" value="1"/>
</dbReference>
<keyword evidence="2 3" id="KW-0802">TPR repeat</keyword>
<evidence type="ECO:0000313" key="4">
    <source>
        <dbReference type="EMBL" id="RTR36257.1"/>
    </source>
</evidence>
<evidence type="ECO:0000313" key="5">
    <source>
        <dbReference type="Proteomes" id="UP000271374"/>
    </source>
</evidence>
<dbReference type="EMBL" id="RXNT01000001">
    <property type="protein sequence ID" value="RTR36257.1"/>
    <property type="molecule type" value="Genomic_DNA"/>
</dbReference>
<feature type="repeat" description="TPR" evidence="3">
    <location>
        <begin position="22"/>
        <end position="55"/>
    </location>
</feature>
<evidence type="ECO:0000256" key="3">
    <source>
        <dbReference type="PROSITE-ProRule" id="PRU00339"/>
    </source>
</evidence>
<dbReference type="SUPFAM" id="SSF48452">
    <property type="entry name" value="TPR-like"/>
    <property type="match status" value="2"/>
</dbReference>
<dbReference type="Pfam" id="PF13432">
    <property type="entry name" value="TPR_16"/>
    <property type="match status" value="1"/>
</dbReference>
<dbReference type="RefSeq" id="WP_126405464.1">
    <property type="nucleotide sequence ID" value="NZ_RXNT01000001.1"/>
</dbReference>
<dbReference type="SMART" id="SM00028">
    <property type="entry name" value="TPR"/>
    <property type="match status" value="6"/>
</dbReference>
<keyword evidence="5" id="KW-1185">Reference proteome</keyword>
<dbReference type="PANTHER" id="PTHR45586">
    <property type="entry name" value="TPR REPEAT-CONTAINING PROTEIN PA4667"/>
    <property type="match status" value="1"/>
</dbReference>
<dbReference type="PANTHER" id="PTHR45586:SF1">
    <property type="entry name" value="LIPOPOLYSACCHARIDE ASSEMBLY PROTEIN B"/>
    <property type="match status" value="1"/>
</dbReference>
<dbReference type="InterPro" id="IPR011990">
    <property type="entry name" value="TPR-like_helical_dom_sf"/>
</dbReference>
<protein>
    <submittedName>
        <fullName evidence="4">Tetratricopeptide repeat protein</fullName>
    </submittedName>
</protein>
<evidence type="ECO:0000256" key="2">
    <source>
        <dbReference type="ARBA" id="ARBA00022803"/>
    </source>
</evidence>
<accession>A0A3S0J1Y3</accession>
<name>A0A3S0J1Y3_9BACI</name>
<sequence length="490" mass="56840">MSKDSKAEKSTTGILLSFTPTGEYYFTKGLKAYQRRDNHKAIKYLERAMQLEPGEPMIACQLAIILSENGKYQEANRLLHMILEEWDEDMVECHYFLANNYAHLGLFKDAYQHASLYMRLEGDGEFAEDAEDLLDLLSLEAEDMEEDFYEHDDLISKQEEARELLELGDFPNAVKLLKEVIEEFPEYWSAYNNLALAYYYLGQKQQAADLLNEVLEKNHGNLHALCNKAVFSFYEQDWSTVKEIKEILEKIMPMSAEHQFKLGTTFALIGDYELAYSWLKKLYKQGFEGEGPFYYWLSYSAYYTGRTQTAEKSWLKVLQLNPEKEGQEPWNKSKSTVQGFENSLRVVEKYLAGAHVEERLFGLFLSSFSDKKVEVLSTFKANSPVEQEYLQFLTGELDTHIAHETAMALYQFHQPIGKANATLYVMWFLLWAKAEDVQNLKNEKALAAAVEYTWRKLHKEKGSQKTIADQYELSLSTVQKYIKMVNSFNL</sequence>
<keyword evidence="1" id="KW-0677">Repeat</keyword>
<gene>
    <name evidence="4" type="ORF">EKG37_01490</name>
</gene>
<proteinExistence type="predicted"/>
<dbReference type="OrthoDB" id="600613at2"/>
<dbReference type="InterPro" id="IPR051012">
    <property type="entry name" value="CellSynth/LPSAsmb/PSIAsmb"/>
</dbReference>
<comment type="caution">
    <text evidence="4">The sequence shown here is derived from an EMBL/GenBank/DDBJ whole genome shotgun (WGS) entry which is preliminary data.</text>
</comment>
<evidence type="ECO:0000256" key="1">
    <source>
        <dbReference type="ARBA" id="ARBA00022737"/>
    </source>
</evidence>
<reference evidence="4 5" key="1">
    <citation type="submission" date="2018-12" db="EMBL/GenBank/DDBJ databases">
        <title>Bacillus yapensis draft genome sequence.</title>
        <authorList>
            <person name="Yu L."/>
            <person name="Xu X."/>
            <person name="Tang X."/>
        </authorList>
    </citation>
    <scope>NUCLEOTIDE SEQUENCE [LARGE SCALE GENOMIC DNA]</scope>
    <source>
        <strain evidence="4 5">XXST-01</strain>
    </source>
</reference>